<proteinExistence type="predicted"/>
<dbReference type="STRING" id="1450537.A0A395IHK8"/>
<dbReference type="VEuPathDB" id="FungiDB:BO97DRAFT_12796"/>
<reference evidence="2 3" key="1">
    <citation type="submission" date="2018-02" db="EMBL/GenBank/DDBJ databases">
        <title>The genomes of Aspergillus section Nigri reveals drivers in fungal speciation.</title>
        <authorList>
            <consortium name="DOE Joint Genome Institute"/>
            <person name="Vesth T.C."/>
            <person name="Nybo J."/>
            <person name="Theobald S."/>
            <person name="Brandl J."/>
            <person name="Frisvad J.C."/>
            <person name="Nielsen K.F."/>
            <person name="Lyhne E.K."/>
            <person name="Kogle M.E."/>
            <person name="Kuo A."/>
            <person name="Riley R."/>
            <person name="Clum A."/>
            <person name="Nolan M."/>
            <person name="Lipzen A."/>
            <person name="Salamov A."/>
            <person name="Henrissat B."/>
            <person name="Wiebenga A."/>
            <person name="De vries R.P."/>
            <person name="Grigoriev I.V."/>
            <person name="Mortensen U.H."/>
            <person name="Andersen M.R."/>
            <person name="Baker S.E."/>
        </authorList>
    </citation>
    <scope>NUCLEOTIDE SEQUENCE [LARGE SCALE GENOMIC DNA]</scope>
    <source>
        <strain evidence="2 3">CBS 101889</strain>
    </source>
</reference>
<dbReference type="OrthoDB" id="4171340at2759"/>
<feature type="compositionally biased region" description="Low complexity" evidence="1">
    <location>
        <begin position="77"/>
        <end position="91"/>
    </location>
</feature>
<dbReference type="GeneID" id="37194316"/>
<feature type="region of interest" description="Disordered" evidence="1">
    <location>
        <begin position="1"/>
        <end position="48"/>
    </location>
</feature>
<feature type="region of interest" description="Disordered" evidence="1">
    <location>
        <begin position="65"/>
        <end position="93"/>
    </location>
</feature>
<name>A0A395IHK8_ASPHC</name>
<dbReference type="Proteomes" id="UP000248961">
    <property type="component" value="Unassembled WGS sequence"/>
</dbReference>
<evidence type="ECO:0000313" key="3">
    <source>
        <dbReference type="Proteomes" id="UP000248961"/>
    </source>
</evidence>
<dbReference type="AlphaFoldDB" id="A0A395IHK8"/>
<protein>
    <submittedName>
        <fullName evidence="2">Uncharacterized protein</fullName>
    </submittedName>
</protein>
<feature type="compositionally biased region" description="Basic and acidic residues" evidence="1">
    <location>
        <begin position="285"/>
        <end position="295"/>
    </location>
</feature>
<dbReference type="RefSeq" id="XP_025556858.1">
    <property type="nucleotide sequence ID" value="XM_025690027.1"/>
</dbReference>
<feature type="compositionally biased region" description="Low complexity" evidence="1">
    <location>
        <begin position="247"/>
        <end position="273"/>
    </location>
</feature>
<feature type="compositionally biased region" description="Gly residues" evidence="1">
    <location>
        <begin position="299"/>
        <end position="310"/>
    </location>
</feature>
<sequence length="310" mass="33234">MFNPNIHGPPPGHDQHDPIILDEDDPDQFDQRYDSDTDSDNGRDRTPAHVIAQHQLSQLQGLDLDRAFPFPSDQPASNSSSVPESISTTSTVNDSNCNISFYQASLEQDKKLRSRLREERHAALCVLMDRELLTIQALAAQETIPQTRRRFLAKLLSPEDPENAATLRGERFIIQHPMLGGSRSGSASPAGRRMGVGVLDGIGIGVVGGPGSTTGLIVQRQVEDVCEADDAGWRRPPAERGGGTNRGSPAGSLSSSSGRVKGSSSVAATAGSTPERKGRPIKGRSQRERERERVRRGLAGAGAGLGSSIF</sequence>
<feature type="region of interest" description="Disordered" evidence="1">
    <location>
        <begin position="228"/>
        <end position="310"/>
    </location>
</feature>
<feature type="compositionally biased region" description="Basic and acidic residues" evidence="1">
    <location>
        <begin position="29"/>
        <end position="47"/>
    </location>
</feature>
<accession>A0A395IHK8</accession>
<dbReference type="EMBL" id="KZ824267">
    <property type="protein sequence ID" value="RAL17704.1"/>
    <property type="molecule type" value="Genomic_DNA"/>
</dbReference>
<organism evidence="2 3">
    <name type="scientific">Aspergillus homomorphus (strain CBS 101889)</name>
    <dbReference type="NCBI Taxonomy" id="1450537"/>
    <lineage>
        <taxon>Eukaryota</taxon>
        <taxon>Fungi</taxon>
        <taxon>Dikarya</taxon>
        <taxon>Ascomycota</taxon>
        <taxon>Pezizomycotina</taxon>
        <taxon>Eurotiomycetes</taxon>
        <taxon>Eurotiomycetidae</taxon>
        <taxon>Eurotiales</taxon>
        <taxon>Aspergillaceae</taxon>
        <taxon>Aspergillus</taxon>
        <taxon>Aspergillus subgen. Circumdati</taxon>
    </lineage>
</organism>
<keyword evidence="3" id="KW-1185">Reference proteome</keyword>
<evidence type="ECO:0000313" key="2">
    <source>
        <dbReference type="EMBL" id="RAL17704.1"/>
    </source>
</evidence>
<evidence type="ECO:0000256" key="1">
    <source>
        <dbReference type="SAM" id="MobiDB-lite"/>
    </source>
</evidence>
<gene>
    <name evidence="2" type="ORF">BO97DRAFT_12796</name>
</gene>